<dbReference type="InterPro" id="IPR013087">
    <property type="entry name" value="Znf_C2H2_type"/>
</dbReference>
<evidence type="ECO:0000259" key="2">
    <source>
        <dbReference type="Pfam" id="PF12874"/>
    </source>
</evidence>
<name>A0AAV2TKU1_CALDB</name>
<evidence type="ECO:0000313" key="4">
    <source>
        <dbReference type="Proteomes" id="UP001497525"/>
    </source>
</evidence>
<protein>
    <recommendedName>
        <fullName evidence="2">C2H2-type domain-containing protein</fullName>
    </recommendedName>
</protein>
<dbReference type="Proteomes" id="UP001497525">
    <property type="component" value="Unassembled WGS sequence"/>
</dbReference>
<gene>
    <name evidence="3" type="ORF">CDAUBV1_LOCUS11696</name>
</gene>
<reference evidence="3" key="1">
    <citation type="submission" date="2024-06" db="EMBL/GenBank/DDBJ databases">
        <authorList>
            <person name="Liu X."/>
            <person name="Lenzi L."/>
            <person name="Haldenby T S."/>
            <person name="Uol C."/>
        </authorList>
    </citation>
    <scope>NUCLEOTIDE SEQUENCE</scope>
</reference>
<dbReference type="Pfam" id="PF12874">
    <property type="entry name" value="zf-met"/>
    <property type="match status" value="1"/>
</dbReference>
<sequence>MSDNSEDFVVVDEETANAQKAALERLQVLIDLFAKALDAVNQSNVLLKDELRSALSVTLQHVSPDNSVNIDDLLKSLEGSITSTEEVRTNHVRRLCARLVAVNEEKQALLDEHVKLKSMLGSRDEEKVKLKNAMEVVRDMKQIVSRLDSNSESPSSPVSAAAASATDSGTLDELCDSLVTLRSRLSRIQIKPNNEVPAKDVSGVSDAAVLKKMASVAPSDVVSKVGGDAGGLVEESNWLVSLPIGPQCEAQTQVSPPTVDAQSQTMRSEGVILQNEAPVLRDTSSDHQSPYSEPSESTSQADSSSQANHSLHHGDAFSFEADVTEGAARPDPHPSFSANEEEPWCPVCQQRFASRSDLEEHLRGCLQ</sequence>
<feature type="region of interest" description="Disordered" evidence="1">
    <location>
        <begin position="274"/>
        <end position="343"/>
    </location>
</feature>
<feature type="compositionally biased region" description="Low complexity" evidence="1">
    <location>
        <begin position="292"/>
        <end position="307"/>
    </location>
</feature>
<organism evidence="3 4">
    <name type="scientific">Calicophoron daubneyi</name>
    <name type="common">Rumen fluke</name>
    <name type="synonym">Paramphistomum daubneyi</name>
    <dbReference type="NCBI Taxonomy" id="300641"/>
    <lineage>
        <taxon>Eukaryota</taxon>
        <taxon>Metazoa</taxon>
        <taxon>Spiralia</taxon>
        <taxon>Lophotrochozoa</taxon>
        <taxon>Platyhelminthes</taxon>
        <taxon>Trematoda</taxon>
        <taxon>Digenea</taxon>
        <taxon>Plagiorchiida</taxon>
        <taxon>Pronocephalata</taxon>
        <taxon>Paramphistomoidea</taxon>
        <taxon>Paramphistomidae</taxon>
        <taxon>Calicophoron</taxon>
    </lineage>
</organism>
<feature type="region of interest" description="Disordered" evidence="1">
    <location>
        <begin position="146"/>
        <end position="166"/>
    </location>
</feature>
<proteinExistence type="predicted"/>
<comment type="caution">
    <text evidence="3">The sequence shown here is derived from an EMBL/GenBank/DDBJ whole genome shotgun (WGS) entry which is preliminary data.</text>
</comment>
<accession>A0AAV2TKU1</accession>
<dbReference type="AlphaFoldDB" id="A0AAV2TKU1"/>
<feature type="domain" description="C2H2-type" evidence="2">
    <location>
        <begin position="344"/>
        <end position="364"/>
    </location>
</feature>
<evidence type="ECO:0000256" key="1">
    <source>
        <dbReference type="SAM" id="MobiDB-lite"/>
    </source>
</evidence>
<evidence type="ECO:0000313" key="3">
    <source>
        <dbReference type="EMBL" id="CAL5137380.1"/>
    </source>
</evidence>
<dbReference type="EMBL" id="CAXLJL010000379">
    <property type="protein sequence ID" value="CAL5137380.1"/>
    <property type="molecule type" value="Genomic_DNA"/>
</dbReference>